<dbReference type="EMBL" id="DS268568">
    <property type="protein sequence ID" value="EFO90458.1"/>
    <property type="molecule type" value="Genomic_DNA"/>
</dbReference>
<keyword evidence="4" id="KW-0106">Calcium</keyword>
<dbReference type="InterPro" id="IPR018247">
    <property type="entry name" value="EF_Hand_1_Ca_BS"/>
</dbReference>
<dbReference type="PROSITE" id="PS00018">
    <property type="entry name" value="EF_HAND_1"/>
    <property type="match status" value="1"/>
</dbReference>
<evidence type="ECO:0000313" key="10">
    <source>
        <dbReference type="EMBL" id="EFO90458.1"/>
    </source>
</evidence>
<dbReference type="HOGENOM" id="CLU_089065_0_0_1"/>
<sequence length="279" mass="31826">MKILLAVLLCHVAWATVIVVPGDDDVEWCAQAKCTERQMCIMIQETQEVQCMPPQQAMEFVKIHASRQQGGSQTAQIKTRADATPVKAHQTHCTRSELMRMGGRLVKWFKDIHSAEAGTDRTMKLHTVPCRAEIGWMFNQWDGDMNGRLSKSELRPLERGGNEPCVEEFIDMCDDMVVDGSISVDEWCDCFTFADDLRHEPPCHKARHDVDPHLLGVFLPRCDLEGFYKPEQCHDGNCWCVDRYGREFDKSRVQNTLPDCGQYASDLTEEDVAYLKARI</sequence>
<organism evidence="11">
    <name type="scientific">Caenorhabditis remanei</name>
    <name type="common">Caenorhabditis vulgaris</name>
    <dbReference type="NCBI Taxonomy" id="31234"/>
    <lineage>
        <taxon>Eukaryota</taxon>
        <taxon>Metazoa</taxon>
        <taxon>Ecdysozoa</taxon>
        <taxon>Nematoda</taxon>
        <taxon>Chromadorea</taxon>
        <taxon>Rhabditida</taxon>
        <taxon>Rhabditina</taxon>
        <taxon>Rhabditomorpha</taxon>
        <taxon>Rhabditoidea</taxon>
        <taxon>Rhabditidae</taxon>
        <taxon>Peloderinae</taxon>
        <taxon>Caenorhabditis</taxon>
    </lineage>
</organism>
<evidence type="ECO:0000259" key="9">
    <source>
        <dbReference type="PROSITE" id="PS51162"/>
    </source>
</evidence>
<feature type="signal peptide" evidence="8">
    <location>
        <begin position="1"/>
        <end position="15"/>
    </location>
</feature>
<keyword evidence="3" id="KW-0677">Repeat</keyword>
<dbReference type="Gene3D" id="1.10.238.10">
    <property type="entry name" value="EF-hand"/>
    <property type="match status" value="1"/>
</dbReference>
<protein>
    <recommendedName>
        <fullName evidence="9">Thyroglobulin type-1 domain-containing protein</fullName>
    </recommendedName>
</protein>
<dbReference type="GeneID" id="9805842"/>
<accession>E3N9U3</accession>
<comment type="caution">
    <text evidence="7">Lacks conserved residue(s) required for the propagation of feature annotation.</text>
</comment>
<comment type="subcellular location">
    <subcellularLocation>
        <location evidence="1">Secreted</location>
    </subcellularLocation>
</comment>
<dbReference type="Gene3D" id="4.10.800.10">
    <property type="entry name" value="Thyroglobulin type-1"/>
    <property type="match status" value="1"/>
</dbReference>
<keyword evidence="5 7" id="KW-1015">Disulfide bond</keyword>
<dbReference type="GO" id="GO:0035592">
    <property type="term" value="P:establishment of protein localization to extracellular region"/>
    <property type="evidence" value="ECO:0007669"/>
    <property type="project" value="TreeGrafter"/>
</dbReference>
<evidence type="ECO:0000256" key="2">
    <source>
        <dbReference type="ARBA" id="ARBA00022525"/>
    </source>
</evidence>
<dbReference type="Pfam" id="PF00086">
    <property type="entry name" value="Thyroglobulin_1"/>
    <property type="match status" value="1"/>
</dbReference>
<dbReference type="SUPFAM" id="SSF57610">
    <property type="entry name" value="Thyroglobulin type-1 domain"/>
    <property type="match status" value="1"/>
</dbReference>
<evidence type="ECO:0000256" key="6">
    <source>
        <dbReference type="ARBA" id="ARBA00023180"/>
    </source>
</evidence>
<dbReference type="Pfam" id="PF10591">
    <property type="entry name" value="SPARC_Ca_bdg"/>
    <property type="match status" value="1"/>
</dbReference>
<gene>
    <name evidence="10" type="ORF">CRE_02607</name>
</gene>
<keyword evidence="2" id="KW-0964">Secreted</keyword>
<evidence type="ECO:0000256" key="5">
    <source>
        <dbReference type="ARBA" id="ARBA00023157"/>
    </source>
</evidence>
<dbReference type="GO" id="GO:0005509">
    <property type="term" value="F:calcium ion binding"/>
    <property type="evidence" value="ECO:0007669"/>
    <property type="project" value="InterPro"/>
</dbReference>
<proteinExistence type="predicted"/>
<feature type="domain" description="Thyroglobulin type-1" evidence="9">
    <location>
        <begin position="200"/>
        <end position="260"/>
    </location>
</feature>
<dbReference type="RefSeq" id="XP_003094811.2">
    <property type="nucleotide sequence ID" value="XM_003094763.2"/>
</dbReference>
<dbReference type="CTD" id="9805842"/>
<dbReference type="InterPro" id="IPR019577">
    <property type="entry name" value="SPARC/Testican_Ca-bd-dom"/>
</dbReference>
<dbReference type="SUPFAM" id="SSF47473">
    <property type="entry name" value="EF-hand"/>
    <property type="match status" value="1"/>
</dbReference>
<keyword evidence="6" id="KW-0325">Glycoprotein</keyword>
<keyword evidence="8" id="KW-0732">Signal</keyword>
<dbReference type="OrthoDB" id="8875634at2759"/>
<evidence type="ECO:0000256" key="4">
    <source>
        <dbReference type="ARBA" id="ARBA00022837"/>
    </source>
</evidence>
<dbReference type="PROSITE" id="PS00484">
    <property type="entry name" value="THYROGLOBULIN_1_1"/>
    <property type="match status" value="1"/>
</dbReference>
<dbReference type="PANTHER" id="PTHR12352">
    <property type="entry name" value="SECRETED MODULAR CALCIUM-BINDING PROTEIN"/>
    <property type="match status" value="1"/>
</dbReference>
<dbReference type="FunCoup" id="E3N9U3">
    <property type="interactions" value="24"/>
</dbReference>
<dbReference type="InterPro" id="IPR000716">
    <property type="entry name" value="Thyroglobulin_1"/>
</dbReference>
<dbReference type="eggNOG" id="KOG3555">
    <property type="taxonomic scope" value="Eukaryota"/>
</dbReference>
<dbReference type="PROSITE" id="PS51162">
    <property type="entry name" value="THYROGLOBULIN_1_2"/>
    <property type="match status" value="1"/>
</dbReference>
<dbReference type="PANTHER" id="PTHR12352:SF25">
    <property type="entry name" value="SPARC_OSTEONECTIN, CWCV AND KAZAL LIKE DOMAINS PROTEOGLYCAN 1"/>
    <property type="match status" value="1"/>
</dbReference>
<name>E3N9U3_CAERE</name>
<feature type="disulfide bond" evidence="7">
    <location>
        <begin position="203"/>
        <end position="222"/>
    </location>
</feature>
<feature type="chain" id="PRO_5012881091" description="Thyroglobulin type-1 domain-containing protein" evidence="8">
    <location>
        <begin position="16"/>
        <end position="279"/>
    </location>
</feature>
<dbReference type="STRING" id="31234.E3N9U3"/>
<evidence type="ECO:0000313" key="11">
    <source>
        <dbReference type="Proteomes" id="UP000008281"/>
    </source>
</evidence>
<reference evidence="10" key="1">
    <citation type="submission" date="2007-07" db="EMBL/GenBank/DDBJ databases">
        <title>PCAP assembly of the Caenorhabditis remanei genome.</title>
        <authorList>
            <consortium name="The Caenorhabditis remanei Sequencing Consortium"/>
            <person name="Wilson R.K."/>
        </authorList>
    </citation>
    <scope>NUCLEOTIDE SEQUENCE [LARGE SCALE GENOMIC DNA]</scope>
    <source>
        <strain evidence="10">PB4641</strain>
    </source>
</reference>
<dbReference type="OMA" id="VEEFIDM"/>
<evidence type="ECO:0000256" key="8">
    <source>
        <dbReference type="SAM" id="SignalP"/>
    </source>
</evidence>
<dbReference type="AlphaFoldDB" id="E3N9U3"/>
<dbReference type="InterPro" id="IPR036857">
    <property type="entry name" value="Thyroglobulin_1_sf"/>
</dbReference>
<evidence type="ECO:0000256" key="7">
    <source>
        <dbReference type="PROSITE-ProRule" id="PRU00500"/>
    </source>
</evidence>
<evidence type="ECO:0000256" key="1">
    <source>
        <dbReference type="ARBA" id="ARBA00004613"/>
    </source>
</evidence>
<dbReference type="InterPro" id="IPR051950">
    <property type="entry name" value="Dev_reg/Prot_inhib"/>
</dbReference>
<dbReference type="CDD" id="cd00191">
    <property type="entry name" value="TY"/>
    <property type="match status" value="1"/>
</dbReference>
<dbReference type="Proteomes" id="UP000008281">
    <property type="component" value="Unassembled WGS sequence"/>
</dbReference>
<dbReference type="SMART" id="SM00211">
    <property type="entry name" value="TY"/>
    <property type="match status" value="1"/>
</dbReference>
<keyword evidence="11" id="KW-1185">Reference proteome</keyword>
<dbReference type="KEGG" id="crq:GCK72_016123"/>
<feature type="disulfide bond" evidence="7">
    <location>
        <begin position="240"/>
        <end position="260"/>
    </location>
</feature>
<evidence type="ECO:0000256" key="3">
    <source>
        <dbReference type="ARBA" id="ARBA00022737"/>
    </source>
</evidence>
<dbReference type="InterPro" id="IPR011992">
    <property type="entry name" value="EF-hand-dom_pair"/>
</dbReference>
<dbReference type="GO" id="GO:0005615">
    <property type="term" value="C:extracellular space"/>
    <property type="evidence" value="ECO:0007669"/>
    <property type="project" value="TreeGrafter"/>
</dbReference>
<dbReference type="InParanoid" id="E3N9U3"/>